<protein>
    <recommendedName>
        <fullName evidence="2">RnfC Barrel sandwich hybrid domain-containing protein</fullName>
    </recommendedName>
</protein>
<dbReference type="AlphaFoldDB" id="A0A382D504"/>
<organism evidence="1">
    <name type="scientific">marine metagenome</name>
    <dbReference type="NCBI Taxonomy" id="408172"/>
    <lineage>
        <taxon>unclassified sequences</taxon>
        <taxon>metagenomes</taxon>
        <taxon>ecological metagenomes</taxon>
    </lineage>
</organism>
<evidence type="ECO:0008006" key="2">
    <source>
        <dbReference type="Google" id="ProtNLM"/>
    </source>
</evidence>
<accession>A0A382D504</accession>
<proteinExistence type="predicted"/>
<sequence length="308" mass="33141">MAHSYTPGLKVLKSTKILKERRLPLKGSVESKVGESVKPNDIVAKTDLPGNVQMINVANQLNIDASDINQCMIKTTGESIHKNDLIAETKGIFGFFKSSVLSPVDGTIETISDVTGQVVLRESPIPVEVDAYIEGKIYEVISEEGVVIKANGVFIQGIFGIGGESRGEIKTIVESRESEITKDMITDEEKGKIIIGGSFISIDAYKKAIECEVGGIVVGGFNYYDLEEILGYTLGVAITGSEDLHTSLIVTEGYGKIQMGQQTFDLLNSHNGKLASINGATQIRAGVIRPEIIIPLDSSDASLDSNDF</sequence>
<feature type="non-terminal residue" evidence="1">
    <location>
        <position position="308"/>
    </location>
</feature>
<name>A0A382D504_9ZZZZ</name>
<gene>
    <name evidence="1" type="ORF">METZ01_LOCUS186372</name>
</gene>
<evidence type="ECO:0000313" key="1">
    <source>
        <dbReference type="EMBL" id="SVB33518.1"/>
    </source>
</evidence>
<dbReference type="EMBL" id="UINC01037674">
    <property type="protein sequence ID" value="SVB33518.1"/>
    <property type="molecule type" value="Genomic_DNA"/>
</dbReference>
<reference evidence="1" key="1">
    <citation type="submission" date="2018-05" db="EMBL/GenBank/DDBJ databases">
        <authorList>
            <person name="Lanie J.A."/>
            <person name="Ng W.-L."/>
            <person name="Kazmierczak K.M."/>
            <person name="Andrzejewski T.M."/>
            <person name="Davidsen T.M."/>
            <person name="Wayne K.J."/>
            <person name="Tettelin H."/>
            <person name="Glass J.I."/>
            <person name="Rusch D."/>
            <person name="Podicherti R."/>
            <person name="Tsui H.-C.T."/>
            <person name="Winkler M.E."/>
        </authorList>
    </citation>
    <scope>NUCLEOTIDE SEQUENCE</scope>
</reference>